<comment type="caution">
    <text evidence="2">The sequence shown here is derived from an EMBL/GenBank/DDBJ whole genome shotgun (WGS) entry which is preliminary data.</text>
</comment>
<feature type="transmembrane region" description="Helical" evidence="1">
    <location>
        <begin position="19"/>
        <end position="43"/>
    </location>
</feature>
<evidence type="ECO:0000313" key="3">
    <source>
        <dbReference type="Proteomes" id="UP001596004"/>
    </source>
</evidence>
<proteinExistence type="predicted"/>
<feature type="transmembrane region" description="Helical" evidence="1">
    <location>
        <begin position="106"/>
        <end position="128"/>
    </location>
</feature>
<keyword evidence="1" id="KW-1133">Transmembrane helix</keyword>
<evidence type="ECO:0000313" key="2">
    <source>
        <dbReference type="EMBL" id="MFC4529285.1"/>
    </source>
</evidence>
<evidence type="ECO:0000256" key="1">
    <source>
        <dbReference type="SAM" id="Phobius"/>
    </source>
</evidence>
<organism evidence="2 3">
    <name type="scientific">Sphaerisporangium dianthi</name>
    <dbReference type="NCBI Taxonomy" id="1436120"/>
    <lineage>
        <taxon>Bacteria</taxon>
        <taxon>Bacillati</taxon>
        <taxon>Actinomycetota</taxon>
        <taxon>Actinomycetes</taxon>
        <taxon>Streptosporangiales</taxon>
        <taxon>Streptosporangiaceae</taxon>
        <taxon>Sphaerisporangium</taxon>
    </lineage>
</organism>
<keyword evidence="3" id="KW-1185">Reference proteome</keyword>
<keyword evidence="1" id="KW-0812">Transmembrane</keyword>
<accession>A0ABV9C8W6</accession>
<feature type="transmembrane region" description="Helical" evidence="1">
    <location>
        <begin position="179"/>
        <end position="200"/>
    </location>
</feature>
<name>A0ABV9C8W6_9ACTN</name>
<feature type="transmembrane region" description="Helical" evidence="1">
    <location>
        <begin position="63"/>
        <end position="85"/>
    </location>
</feature>
<gene>
    <name evidence="2" type="ORF">ACFO60_00805</name>
</gene>
<reference evidence="3" key="1">
    <citation type="journal article" date="2019" name="Int. J. Syst. Evol. Microbiol.">
        <title>The Global Catalogue of Microorganisms (GCM) 10K type strain sequencing project: providing services to taxonomists for standard genome sequencing and annotation.</title>
        <authorList>
            <consortium name="The Broad Institute Genomics Platform"/>
            <consortium name="The Broad Institute Genome Sequencing Center for Infectious Disease"/>
            <person name="Wu L."/>
            <person name="Ma J."/>
        </authorList>
    </citation>
    <scope>NUCLEOTIDE SEQUENCE [LARGE SCALE GENOMIC DNA]</scope>
    <source>
        <strain evidence="3">CGMCC 4.7132</strain>
    </source>
</reference>
<dbReference type="Proteomes" id="UP001596004">
    <property type="component" value="Unassembled WGS sequence"/>
</dbReference>
<protein>
    <submittedName>
        <fullName evidence="2">ABC transporter permease subunit</fullName>
    </submittedName>
</protein>
<dbReference type="EMBL" id="JBHSFP010000001">
    <property type="protein sequence ID" value="MFC4529285.1"/>
    <property type="molecule type" value="Genomic_DNA"/>
</dbReference>
<feature type="transmembrane region" description="Helical" evidence="1">
    <location>
        <begin position="148"/>
        <end position="172"/>
    </location>
</feature>
<feature type="transmembrane region" description="Helical" evidence="1">
    <location>
        <begin position="233"/>
        <end position="254"/>
    </location>
</feature>
<sequence>MTDVLAAEWHKLRSVRSTYYTLGVAVGGILLGAAIAWSAAAAFDGAPPERRTGGSISNIEEVIVMFPQLCLGILGVLAITSEYATGTIATSLMAVPRRWPVLAAKAAILAGLAAITGPLVVFATYFVSRSVIGGRFSGAYLTPVADRMPVLALTGLSVVAFALVGLGLATILRSTAGAIVILVGLLYVGPMVVGNLPAPWSERLGSVMLPGLPRQIAGQPDAHSVYGSLLSPAGAVAVMLAYVVLPLVAGTLLLRRRDV</sequence>
<dbReference type="Pfam" id="PF12730">
    <property type="entry name" value="ABC2_membrane_4"/>
    <property type="match status" value="1"/>
</dbReference>
<dbReference type="RefSeq" id="WP_380835687.1">
    <property type="nucleotide sequence ID" value="NZ_JBHSFP010000001.1"/>
</dbReference>
<keyword evidence="1" id="KW-0472">Membrane</keyword>